<dbReference type="AlphaFoldDB" id="A0AAE0ZAH8"/>
<protein>
    <submittedName>
        <fullName evidence="1">Uncharacterized protein</fullName>
    </submittedName>
</protein>
<reference evidence="1" key="1">
    <citation type="journal article" date="2023" name="G3 (Bethesda)">
        <title>A reference genome for the long-term kleptoplast-retaining sea slug Elysia crispata morphotype clarki.</title>
        <authorList>
            <person name="Eastman K.E."/>
            <person name="Pendleton A.L."/>
            <person name="Shaikh M.A."/>
            <person name="Suttiyut T."/>
            <person name="Ogas R."/>
            <person name="Tomko P."/>
            <person name="Gavelis G."/>
            <person name="Widhalm J.R."/>
            <person name="Wisecaver J.H."/>
        </authorList>
    </citation>
    <scope>NUCLEOTIDE SEQUENCE</scope>
    <source>
        <strain evidence="1">ECLA1</strain>
    </source>
</reference>
<gene>
    <name evidence="1" type="ORF">RRG08_025399</name>
</gene>
<proteinExistence type="predicted"/>
<evidence type="ECO:0000313" key="2">
    <source>
        <dbReference type="Proteomes" id="UP001283361"/>
    </source>
</evidence>
<accession>A0AAE0ZAH8</accession>
<sequence>MSQPFVVNTIQTEDILDFKAVAERCMTKCTLKSNSGEKISLNDIHWFSYGQSDETSATYTSSITVDHGGEVWCRYSHNEMEAWKKVKIFKRGVTSISPPTAKYSGPVPIKTAKYQDLMKLCDKGLLNEETKQFYQALTHGNETRATDADDVDDNTVMDYDY</sequence>
<dbReference type="EMBL" id="JAWDGP010004366">
    <property type="protein sequence ID" value="KAK3764877.1"/>
    <property type="molecule type" value="Genomic_DNA"/>
</dbReference>
<name>A0AAE0ZAH8_9GAST</name>
<evidence type="ECO:0000313" key="1">
    <source>
        <dbReference type="EMBL" id="KAK3764877.1"/>
    </source>
</evidence>
<organism evidence="1 2">
    <name type="scientific">Elysia crispata</name>
    <name type="common">lettuce slug</name>
    <dbReference type="NCBI Taxonomy" id="231223"/>
    <lineage>
        <taxon>Eukaryota</taxon>
        <taxon>Metazoa</taxon>
        <taxon>Spiralia</taxon>
        <taxon>Lophotrochozoa</taxon>
        <taxon>Mollusca</taxon>
        <taxon>Gastropoda</taxon>
        <taxon>Heterobranchia</taxon>
        <taxon>Euthyneura</taxon>
        <taxon>Panpulmonata</taxon>
        <taxon>Sacoglossa</taxon>
        <taxon>Placobranchoidea</taxon>
        <taxon>Plakobranchidae</taxon>
        <taxon>Elysia</taxon>
    </lineage>
</organism>
<dbReference type="Proteomes" id="UP001283361">
    <property type="component" value="Unassembled WGS sequence"/>
</dbReference>
<comment type="caution">
    <text evidence="1">The sequence shown here is derived from an EMBL/GenBank/DDBJ whole genome shotgun (WGS) entry which is preliminary data.</text>
</comment>
<keyword evidence="2" id="KW-1185">Reference proteome</keyword>